<dbReference type="Proteomes" id="UP001497392">
    <property type="component" value="Unassembled WGS sequence"/>
</dbReference>
<dbReference type="Pfam" id="PF00923">
    <property type="entry name" value="TAL_FSA"/>
    <property type="match status" value="1"/>
</dbReference>
<reference evidence="2 3" key="1">
    <citation type="submission" date="2024-06" db="EMBL/GenBank/DDBJ databases">
        <authorList>
            <person name="Kraege A."/>
            <person name="Thomma B."/>
        </authorList>
    </citation>
    <scope>NUCLEOTIDE SEQUENCE [LARGE SCALE GENOMIC DNA]</scope>
</reference>
<name>A0ABP1G0M6_9CHLO</name>
<evidence type="ECO:0000313" key="2">
    <source>
        <dbReference type="EMBL" id="CAL5225633.1"/>
    </source>
</evidence>
<dbReference type="Gene3D" id="3.20.20.70">
    <property type="entry name" value="Aldolase class I"/>
    <property type="match status" value="1"/>
</dbReference>
<evidence type="ECO:0000313" key="3">
    <source>
        <dbReference type="Proteomes" id="UP001497392"/>
    </source>
</evidence>
<keyword evidence="3" id="KW-1185">Reference proteome</keyword>
<dbReference type="InterPro" id="IPR001585">
    <property type="entry name" value="TAL/FSA"/>
</dbReference>
<organism evidence="2 3">
    <name type="scientific">Coccomyxa viridis</name>
    <dbReference type="NCBI Taxonomy" id="1274662"/>
    <lineage>
        <taxon>Eukaryota</taxon>
        <taxon>Viridiplantae</taxon>
        <taxon>Chlorophyta</taxon>
        <taxon>core chlorophytes</taxon>
        <taxon>Trebouxiophyceae</taxon>
        <taxon>Trebouxiophyceae incertae sedis</taxon>
        <taxon>Coccomyxaceae</taxon>
        <taxon>Coccomyxa</taxon>
    </lineage>
</organism>
<dbReference type="PANTHER" id="PTHR10683">
    <property type="entry name" value="TRANSALDOLASE"/>
    <property type="match status" value="1"/>
</dbReference>
<gene>
    <name evidence="2" type="primary">g8489</name>
    <name evidence="2" type="ORF">VP750_LOCUS7292</name>
</gene>
<protein>
    <submittedName>
        <fullName evidence="2">G8489 protein</fullName>
    </submittedName>
</protein>
<sequence length="402" mass="44216">MRSLQIPRKGCPIRQSHAWVPRAQGCSRLKVSCAAQLEKYKPPSSAVGATELEYLESHTTVVPDTLLLQNIEEIEAPKAATVSSAVLAGILRTPGALQEYKFAIENAINYDKCHSKKGEDRLACLLDKATVNIGTLFSKQVEGRVSTEVDPRLAYDTDALVKRAQNLLVQYKEMDIPQERVLLRIPGTWEGIQAAKQLEDQGVATHIILVYSLVQAIAAAQAGVSVIQPNIGRLDDWYAKHPGVIRDPKGPREDTGFMSAVNPGVRMAERIYNFCKKYHAKTQVMVSGIRKPADALALCGVDYLVVGPKVLATLKDSQTLQGYNDGLTSLPQEDEYAEPRLSPELAAKEEFEAFEREEVTKQIFEEGLGLAGVALLKQGVQGLVDDIDRMEPFFTNLSIGQE</sequence>
<comment type="caution">
    <text evidence="2">The sequence shown here is derived from an EMBL/GenBank/DDBJ whole genome shotgun (WGS) entry which is preliminary data.</text>
</comment>
<dbReference type="InterPro" id="IPR013785">
    <property type="entry name" value="Aldolase_TIM"/>
</dbReference>
<keyword evidence="1" id="KW-0704">Schiff base</keyword>
<dbReference type="PANTHER" id="PTHR10683:SF18">
    <property type="entry name" value="TRANSALDOLASE"/>
    <property type="match status" value="1"/>
</dbReference>
<accession>A0ABP1G0M6</accession>
<proteinExistence type="predicted"/>
<dbReference type="SUPFAM" id="SSF51569">
    <property type="entry name" value="Aldolase"/>
    <property type="match status" value="1"/>
</dbReference>
<evidence type="ECO:0000256" key="1">
    <source>
        <dbReference type="ARBA" id="ARBA00023270"/>
    </source>
</evidence>
<dbReference type="EMBL" id="CAXHTA020000012">
    <property type="protein sequence ID" value="CAL5225633.1"/>
    <property type="molecule type" value="Genomic_DNA"/>
</dbReference>